<evidence type="ECO:0000313" key="8">
    <source>
        <dbReference type="EMBL" id="MBW8729007.1"/>
    </source>
</evidence>
<dbReference type="AlphaFoldDB" id="A0A952KGQ8"/>
<dbReference type="EMBL" id="JAEKLZ010000479">
    <property type="protein sequence ID" value="MBW8729007.1"/>
    <property type="molecule type" value="Genomic_DNA"/>
</dbReference>
<evidence type="ECO:0000256" key="5">
    <source>
        <dbReference type="ARBA" id="ARBA00023235"/>
    </source>
</evidence>
<dbReference type="SUPFAM" id="SSF51419">
    <property type="entry name" value="PLP-binding barrel"/>
    <property type="match status" value="1"/>
</dbReference>
<dbReference type="GO" id="GO:0008784">
    <property type="term" value="F:alanine racemase activity"/>
    <property type="evidence" value="ECO:0007669"/>
    <property type="project" value="UniProtKB-EC"/>
</dbReference>
<keyword evidence="4" id="KW-0663">Pyridoxal phosphate</keyword>
<feature type="domain" description="Alanine racemase C-terminal" evidence="7">
    <location>
        <begin position="245"/>
        <end position="371"/>
    </location>
</feature>
<protein>
    <recommendedName>
        <fullName evidence="3">alanine racemase</fullName>
        <ecNumber evidence="3">5.1.1.1</ecNumber>
    </recommendedName>
</protein>
<reference evidence="8" key="1">
    <citation type="submission" date="2020-06" db="EMBL/GenBank/DDBJ databases">
        <title>Stable isotope informed genome-resolved metagenomics uncovers potential trophic interactions in rhizosphere soil.</title>
        <authorList>
            <person name="Starr E.P."/>
            <person name="Shi S."/>
            <person name="Blazewicz S.J."/>
            <person name="Koch B.J."/>
            <person name="Probst A.J."/>
            <person name="Hungate B.A."/>
            <person name="Pett-Ridge J."/>
            <person name="Firestone M.K."/>
            <person name="Banfield J.F."/>
        </authorList>
    </citation>
    <scope>NUCLEOTIDE SEQUENCE</scope>
    <source>
        <strain evidence="8">YM_69_17</strain>
    </source>
</reference>
<dbReference type="PANTHER" id="PTHR30511">
    <property type="entry name" value="ALANINE RACEMASE"/>
    <property type="match status" value="1"/>
</dbReference>
<dbReference type="Proteomes" id="UP000700706">
    <property type="component" value="Unassembled WGS sequence"/>
</dbReference>
<comment type="caution">
    <text evidence="8">The sequence shown here is derived from an EMBL/GenBank/DDBJ whole genome shotgun (WGS) entry which is preliminary data.</text>
</comment>
<dbReference type="InterPro" id="IPR000821">
    <property type="entry name" value="Ala_racemase"/>
</dbReference>
<keyword evidence="5" id="KW-0413">Isomerase</keyword>
<accession>A0A952KGQ8</accession>
<evidence type="ECO:0000256" key="6">
    <source>
        <dbReference type="SAM" id="MobiDB-lite"/>
    </source>
</evidence>
<dbReference type="CDD" id="cd00430">
    <property type="entry name" value="PLPDE_III_AR"/>
    <property type="match status" value="1"/>
</dbReference>
<evidence type="ECO:0000256" key="3">
    <source>
        <dbReference type="ARBA" id="ARBA00013089"/>
    </source>
</evidence>
<dbReference type="GO" id="GO:0005829">
    <property type="term" value="C:cytosol"/>
    <property type="evidence" value="ECO:0007669"/>
    <property type="project" value="TreeGrafter"/>
</dbReference>
<dbReference type="InterPro" id="IPR011079">
    <property type="entry name" value="Ala_racemase_C"/>
</dbReference>
<dbReference type="GO" id="GO:0030632">
    <property type="term" value="P:D-alanine biosynthetic process"/>
    <property type="evidence" value="ECO:0007669"/>
    <property type="project" value="TreeGrafter"/>
</dbReference>
<dbReference type="InterPro" id="IPR001608">
    <property type="entry name" value="Ala_racemase_N"/>
</dbReference>
<dbReference type="GO" id="GO:0030170">
    <property type="term" value="F:pyridoxal phosphate binding"/>
    <property type="evidence" value="ECO:0007669"/>
    <property type="project" value="TreeGrafter"/>
</dbReference>
<evidence type="ECO:0000313" key="9">
    <source>
        <dbReference type="Proteomes" id="UP000700706"/>
    </source>
</evidence>
<comment type="catalytic activity">
    <reaction evidence="1">
        <text>L-alanine = D-alanine</text>
        <dbReference type="Rhea" id="RHEA:20249"/>
        <dbReference type="ChEBI" id="CHEBI:57416"/>
        <dbReference type="ChEBI" id="CHEBI:57972"/>
        <dbReference type="EC" id="5.1.1.1"/>
    </reaction>
</comment>
<dbReference type="EC" id="5.1.1.1" evidence="3"/>
<evidence type="ECO:0000256" key="4">
    <source>
        <dbReference type="ARBA" id="ARBA00022898"/>
    </source>
</evidence>
<sequence length="375" mass="38963">MGAAPVGRTLFAAGARSFFVAHLDEGIALRAALTSSRRLSRLAGEVGRPQDDRVRTGPGLDEEPSPGAANATPTSPASGRGNAKPEPRIVVLNGLLPGLAADYAAHDLIPALNDPGEIAAWAGHARTLGTALPGFVHLDSGMNRLGLMPEEQARLAADPTVLGGIEPITWMTHLACAEDAASPMNRAQLDRFRRAVAVLPKAPVSIANSSGIFLGSDFHGDLTRPGAALYGINPTPGRPNPMTDVVRLEARILQTRRVDTPMTVGYGAAHRVEGPARLATIAVGYADGVPRAASGRGAVRIAGFTAPITGRISMDLITVDVTHIPEPLAAPGALAEILGPELPPDRLGESAGTIGYEILTSLGRRYARRYVGGTA</sequence>
<dbReference type="SUPFAM" id="SSF50621">
    <property type="entry name" value="Alanine racemase C-terminal domain-like"/>
    <property type="match status" value="1"/>
</dbReference>
<dbReference type="Pfam" id="PF01168">
    <property type="entry name" value="Ala_racemase_N"/>
    <property type="match status" value="1"/>
</dbReference>
<organism evidence="8 9">
    <name type="scientific">Inquilinus limosus</name>
    <dbReference type="NCBI Taxonomy" id="171674"/>
    <lineage>
        <taxon>Bacteria</taxon>
        <taxon>Pseudomonadati</taxon>
        <taxon>Pseudomonadota</taxon>
        <taxon>Alphaproteobacteria</taxon>
        <taxon>Rhodospirillales</taxon>
        <taxon>Rhodospirillaceae</taxon>
        <taxon>Inquilinus</taxon>
    </lineage>
</organism>
<gene>
    <name evidence="8" type="ORF">JF625_28145</name>
</gene>
<dbReference type="InterPro" id="IPR029066">
    <property type="entry name" value="PLP-binding_barrel"/>
</dbReference>
<comment type="cofactor">
    <cofactor evidence="2">
        <name>pyridoxal 5'-phosphate</name>
        <dbReference type="ChEBI" id="CHEBI:597326"/>
    </cofactor>
</comment>
<dbReference type="Pfam" id="PF00842">
    <property type="entry name" value="Ala_racemase_C"/>
    <property type="match status" value="1"/>
</dbReference>
<dbReference type="InterPro" id="IPR009006">
    <property type="entry name" value="Ala_racemase/Decarboxylase_C"/>
</dbReference>
<dbReference type="Gene3D" id="3.20.20.10">
    <property type="entry name" value="Alanine racemase"/>
    <property type="match status" value="1"/>
</dbReference>
<evidence type="ECO:0000256" key="1">
    <source>
        <dbReference type="ARBA" id="ARBA00000316"/>
    </source>
</evidence>
<dbReference type="Gene3D" id="2.40.37.10">
    <property type="entry name" value="Lyase, Ornithine Decarboxylase, Chain A, domain 1"/>
    <property type="match status" value="1"/>
</dbReference>
<dbReference type="SMART" id="SM01005">
    <property type="entry name" value="Ala_racemase_C"/>
    <property type="match status" value="1"/>
</dbReference>
<evidence type="ECO:0000259" key="7">
    <source>
        <dbReference type="SMART" id="SM01005"/>
    </source>
</evidence>
<proteinExistence type="predicted"/>
<name>A0A952KGQ8_9PROT</name>
<evidence type="ECO:0000256" key="2">
    <source>
        <dbReference type="ARBA" id="ARBA00001933"/>
    </source>
</evidence>
<feature type="region of interest" description="Disordered" evidence="6">
    <location>
        <begin position="43"/>
        <end position="84"/>
    </location>
</feature>
<dbReference type="PANTHER" id="PTHR30511:SF0">
    <property type="entry name" value="ALANINE RACEMASE, CATABOLIC-RELATED"/>
    <property type="match status" value="1"/>
</dbReference>